<name>A0ABT1BYQ7_9BACT</name>
<dbReference type="InterPro" id="IPR024445">
    <property type="entry name" value="Tnp_ISXO2-like"/>
</dbReference>
<accession>A0ABT1BYQ7</accession>
<protein>
    <submittedName>
        <fullName evidence="3">IS1595 family transposase</fullName>
    </submittedName>
</protein>
<organism evidence="3 4">
    <name type="scientific">Segatella cerevisiae</name>
    <dbReference type="NCBI Taxonomy" id="2053716"/>
    <lineage>
        <taxon>Bacteria</taxon>
        <taxon>Pseudomonadati</taxon>
        <taxon>Bacteroidota</taxon>
        <taxon>Bacteroidia</taxon>
        <taxon>Bacteroidales</taxon>
        <taxon>Prevotellaceae</taxon>
        <taxon>Segatella</taxon>
    </lineage>
</organism>
<gene>
    <name evidence="3" type="ORF">NG821_08865</name>
</gene>
<dbReference type="RefSeq" id="WP_252761303.1">
    <property type="nucleotide sequence ID" value="NZ_JAMXLY010000033.1"/>
</dbReference>
<dbReference type="EMBL" id="JAMXLY010000033">
    <property type="protein sequence ID" value="MCO6025945.1"/>
    <property type="molecule type" value="Genomic_DNA"/>
</dbReference>
<dbReference type="NCBIfam" id="NF033547">
    <property type="entry name" value="transpos_IS1595"/>
    <property type="match status" value="1"/>
</dbReference>
<proteinExistence type="predicted"/>
<comment type="caution">
    <text evidence="3">The sequence shown here is derived from an EMBL/GenBank/DDBJ whole genome shotgun (WGS) entry which is preliminary data.</text>
</comment>
<sequence length="315" mass="36790">MKLIEFSKRFPDEASCEEYLKNHREKVGVVCKRCGGHQQIWDKYNKCWICKKCGHKTTLTADTVMHNSKLPLMYWFTAIHLLTSTRKTFSALEMQRQLGHKRYQPIWEMMHKLRSVMGQRDTTYQLSESIELDEAFFSTENSDETKKQEKRKAGAGSQRKSKVLVMIESKAVPENKQKKGKKDRKSGHIKMKVVPDVQACTVTEVSKVAVAADSRIITDDSRSHTKLKGYFKEVYPIKTLPEQASKILPWVHTAISNAKSLLLDMYHGIKDEFLQSYLDEFCWKFNRRSFGDRLFDRLLVAAMSYRPMFQHRIYD</sequence>
<evidence type="ECO:0000313" key="3">
    <source>
        <dbReference type="EMBL" id="MCO6025945.1"/>
    </source>
</evidence>
<dbReference type="SMART" id="SM01126">
    <property type="entry name" value="DDE_Tnp_IS1595"/>
    <property type="match status" value="1"/>
</dbReference>
<reference evidence="3 4" key="1">
    <citation type="submission" date="2022-06" db="EMBL/GenBank/DDBJ databases">
        <title>A taxonomic note on the genus Prevotella: Description of four novel genera and emended description of the genera Hallella and Xylanibacter.</title>
        <authorList>
            <person name="Hitch T.C.A."/>
        </authorList>
    </citation>
    <scope>NUCLEOTIDE SEQUENCE [LARGE SCALE GENOMIC DNA]</scope>
    <source>
        <strain evidence="3 4">DSM 100619</strain>
    </source>
</reference>
<feature type="domain" description="ISXO2-like transposase" evidence="2">
    <location>
        <begin position="125"/>
        <end position="286"/>
    </location>
</feature>
<feature type="region of interest" description="Disordered" evidence="1">
    <location>
        <begin position="141"/>
        <end position="161"/>
    </location>
</feature>
<evidence type="ECO:0000259" key="2">
    <source>
        <dbReference type="SMART" id="SM01126"/>
    </source>
</evidence>
<evidence type="ECO:0000256" key="1">
    <source>
        <dbReference type="SAM" id="MobiDB-lite"/>
    </source>
</evidence>
<dbReference type="Proteomes" id="UP001204015">
    <property type="component" value="Unassembled WGS sequence"/>
</dbReference>
<dbReference type="Pfam" id="PF12762">
    <property type="entry name" value="DDE_Tnp_IS1595"/>
    <property type="match status" value="1"/>
</dbReference>
<evidence type="ECO:0000313" key="4">
    <source>
        <dbReference type="Proteomes" id="UP001204015"/>
    </source>
</evidence>
<keyword evidence="4" id="KW-1185">Reference proteome</keyword>